<dbReference type="Gene3D" id="3.40.50.2020">
    <property type="match status" value="1"/>
</dbReference>
<dbReference type="EMBL" id="JAATJH010000004">
    <property type="protein sequence ID" value="NJC27261.1"/>
    <property type="molecule type" value="Genomic_DNA"/>
</dbReference>
<comment type="caution">
    <text evidence="3">The sequence shown here is derived from an EMBL/GenBank/DDBJ whole genome shotgun (WGS) entry which is preliminary data.</text>
</comment>
<reference evidence="3 4" key="1">
    <citation type="submission" date="2020-03" db="EMBL/GenBank/DDBJ databases">
        <title>Genomic Encyclopedia of Type Strains, Phase IV (KMG-IV): sequencing the most valuable type-strain genomes for metagenomic binning, comparative biology and taxonomic classification.</title>
        <authorList>
            <person name="Goeker M."/>
        </authorList>
    </citation>
    <scope>NUCLEOTIDE SEQUENCE [LARGE SCALE GENOMIC DNA]</scope>
    <source>
        <strain evidence="3 4">DSM 105096</strain>
    </source>
</reference>
<dbReference type="PANTHER" id="PTHR47505:SF1">
    <property type="entry name" value="DNA UTILIZATION PROTEIN YHGH"/>
    <property type="match status" value="1"/>
</dbReference>
<dbReference type="SUPFAM" id="SSF53271">
    <property type="entry name" value="PRTase-like"/>
    <property type="match status" value="1"/>
</dbReference>
<dbReference type="InterPro" id="IPR000836">
    <property type="entry name" value="PRTase_dom"/>
</dbReference>
<name>A0ABX0XEC0_9BACT</name>
<dbReference type="Proteomes" id="UP000770785">
    <property type="component" value="Unassembled WGS sequence"/>
</dbReference>
<comment type="similarity">
    <text evidence="1">Belongs to the ComF/GntX family.</text>
</comment>
<feature type="domain" description="Phosphoribosyltransferase" evidence="2">
    <location>
        <begin position="141"/>
        <end position="233"/>
    </location>
</feature>
<evidence type="ECO:0000313" key="3">
    <source>
        <dbReference type="EMBL" id="NJC27261.1"/>
    </source>
</evidence>
<keyword evidence="4" id="KW-1185">Reference proteome</keyword>
<gene>
    <name evidence="3" type="ORF">GGR27_002774</name>
</gene>
<dbReference type="RefSeq" id="WP_168038181.1">
    <property type="nucleotide sequence ID" value="NZ_JAATJH010000004.1"/>
</dbReference>
<evidence type="ECO:0000259" key="2">
    <source>
        <dbReference type="Pfam" id="PF00156"/>
    </source>
</evidence>
<dbReference type="PANTHER" id="PTHR47505">
    <property type="entry name" value="DNA UTILIZATION PROTEIN YHGH"/>
    <property type="match status" value="1"/>
</dbReference>
<protein>
    <submittedName>
        <fullName evidence="3">ComF family protein</fullName>
    </submittedName>
</protein>
<organism evidence="3 4">
    <name type="scientific">Neolewinella antarctica</name>
    <dbReference type="NCBI Taxonomy" id="442734"/>
    <lineage>
        <taxon>Bacteria</taxon>
        <taxon>Pseudomonadati</taxon>
        <taxon>Bacteroidota</taxon>
        <taxon>Saprospiria</taxon>
        <taxon>Saprospirales</taxon>
        <taxon>Lewinellaceae</taxon>
        <taxon>Neolewinella</taxon>
    </lineage>
</organism>
<proteinExistence type="inferred from homology"/>
<dbReference type="InterPro" id="IPR051910">
    <property type="entry name" value="ComF/GntX_DNA_util-trans"/>
</dbReference>
<sequence>MIKRLLIDAYQGAASLLYPTLCLNCQTTIRPAAEPPLCLHCFSNLSFTNYWNLPENDLTDRFAGRVPLVTAVALLDYGHGSVCQELIHALKYHNRPNVGEQLGKMLGEHLSNHAFLSDLDAIVPVPIHRKRLRKRGYNQALHIARGLAAKMDLPVREHGLIRTDFKGSQTTLGSLDRLKNVADLFAVGKHDFTGQHVLLVDDVVTTGATLDYCAQPLLEKFPGLRISIATLAAAQL</sequence>
<dbReference type="Pfam" id="PF00156">
    <property type="entry name" value="Pribosyltran"/>
    <property type="match status" value="1"/>
</dbReference>
<evidence type="ECO:0000256" key="1">
    <source>
        <dbReference type="ARBA" id="ARBA00008007"/>
    </source>
</evidence>
<dbReference type="CDD" id="cd06223">
    <property type="entry name" value="PRTases_typeI"/>
    <property type="match status" value="1"/>
</dbReference>
<accession>A0ABX0XEC0</accession>
<evidence type="ECO:0000313" key="4">
    <source>
        <dbReference type="Proteomes" id="UP000770785"/>
    </source>
</evidence>
<dbReference type="InterPro" id="IPR029057">
    <property type="entry name" value="PRTase-like"/>
</dbReference>